<dbReference type="Proteomes" id="UP000183410">
    <property type="component" value="Unassembled WGS sequence"/>
</dbReference>
<keyword evidence="2" id="KW-0489">Methyltransferase</keyword>
<dbReference type="SUPFAM" id="SSF54593">
    <property type="entry name" value="Glyoxalase/Bleomycin resistance protein/Dihydroxybiphenyl dioxygenase"/>
    <property type="match status" value="1"/>
</dbReference>
<gene>
    <name evidence="2" type="ORF">SAMN04487969_13741</name>
</gene>
<organism evidence="2 3">
    <name type="scientific">Paenibacillus algorifonticola</name>
    <dbReference type="NCBI Taxonomy" id="684063"/>
    <lineage>
        <taxon>Bacteria</taxon>
        <taxon>Bacillati</taxon>
        <taxon>Bacillota</taxon>
        <taxon>Bacilli</taxon>
        <taxon>Bacillales</taxon>
        <taxon>Paenibacillaceae</taxon>
        <taxon>Paenibacillus</taxon>
    </lineage>
</organism>
<sequence>MEQNVFAFLMFSGQADEAMKLYVSAFEDADIVSTKYYPESEPGANPKVLHAIFSIKGQQVMCIDNQFSDSHPHAFTPALSLFVNCNSEAEMERAFARLAEEGKVLMPLSPSPVSALFGWLEDKYGVSWQLNLPVR</sequence>
<evidence type="ECO:0000313" key="2">
    <source>
        <dbReference type="EMBL" id="SFF42605.1"/>
    </source>
</evidence>
<dbReference type="Gene3D" id="3.30.720.110">
    <property type="match status" value="1"/>
</dbReference>
<evidence type="ECO:0000259" key="1">
    <source>
        <dbReference type="Pfam" id="PF06983"/>
    </source>
</evidence>
<dbReference type="EMBL" id="FONN01000037">
    <property type="protein sequence ID" value="SFF42605.1"/>
    <property type="molecule type" value="Genomic_DNA"/>
</dbReference>
<dbReference type="Gene3D" id="3.30.720.100">
    <property type="match status" value="1"/>
</dbReference>
<protein>
    <submittedName>
        <fullName evidence="2">Glyoxalase superfamily enzyme, possibly 3-demethylubiquinone-9 3-methyltransferase</fullName>
    </submittedName>
</protein>
<dbReference type="GO" id="GO:0008168">
    <property type="term" value="F:methyltransferase activity"/>
    <property type="evidence" value="ECO:0007669"/>
    <property type="project" value="UniProtKB-KW"/>
</dbReference>
<dbReference type="PIRSF" id="PIRSF021700">
    <property type="entry name" value="3_dmu_93_MTrfase"/>
    <property type="match status" value="1"/>
</dbReference>
<keyword evidence="2" id="KW-0830">Ubiquinone</keyword>
<feature type="domain" description="PhnB-like" evidence="1">
    <location>
        <begin position="4"/>
        <end position="130"/>
    </location>
</feature>
<dbReference type="InterPro" id="IPR009725">
    <property type="entry name" value="3_dmu_93_MTrfase"/>
</dbReference>
<keyword evidence="2" id="KW-0808">Transferase</keyword>
<dbReference type="InterPro" id="IPR029068">
    <property type="entry name" value="Glyas_Bleomycin-R_OHBP_Dase"/>
</dbReference>
<reference evidence="3" key="1">
    <citation type="submission" date="2016-10" db="EMBL/GenBank/DDBJ databases">
        <authorList>
            <person name="Varghese N."/>
            <person name="Submissions S."/>
        </authorList>
    </citation>
    <scope>NUCLEOTIDE SEQUENCE [LARGE SCALE GENOMIC DNA]</scope>
    <source>
        <strain evidence="3">CGMCC 1.10223</strain>
    </source>
</reference>
<dbReference type="CDD" id="cd06588">
    <property type="entry name" value="PhnB_like"/>
    <property type="match status" value="1"/>
</dbReference>
<dbReference type="GO" id="GO:0032259">
    <property type="term" value="P:methylation"/>
    <property type="evidence" value="ECO:0007669"/>
    <property type="project" value="UniProtKB-KW"/>
</dbReference>
<name>A0A1I2IJX4_9BACL</name>
<dbReference type="InterPro" id="IPR028973">
    <property type="entry name" value="PhnB-like"/>
</dbReference>
<dbReference type="PANTHER" id="PTHR33990:SF4">
    <property type="entry name" value="PHNB-LIKE DOMAIN-CONTAINING PROTEIN"/>
    <property type="match status" value="1"/>
</dbReference>
<proteinExistence type="predicted"/>
<keyword evidence="3" id="KW-1185">Reference proteome</keyword>
<dbReference type="Pfam" id="PF06983">
    <property type="entry name" value="3-dmu-9_3-mt"/>
    <property type="match status" value="1"/>
</dbReference>
<dbReference type="AlphaFoldDB" id="A0A1I2IJX4"/>
<dbReference type="RefSeq" id="WP_269431357.1">
    <property type="nucleotide sequence ID" value="NZ_FONN01000037.1"/>
</dbReference>
<accession>A0A1I2IJX4</accession>
<dbReference type="PANTHER" id="PTHR33990">
    <property type="entry name" value="PROTEIN YJDN-RELATED"/>
    <property type="match status" value="1"/>
</dbReference>
<evidence type="ECO:0000313" key="3">
    <source>
        <dbReference type="Proteomes" id="UP000183410"/>
    </source>
</evidence>